<feature type="domain" description="GGDEF" evidence="4">
    <location>
        <begin position="250"/>
        <end position="383"/>
    </location>
</feature>
<feature type="transmembrane region" description="Helical" evidence="3">
    <location>
        <begin position="121"/>
        <end position="140"/>
    </location>
</feature>
<dbReference type="GO" id="GO:0043709">
    <property type="term" value="P:cell adhesion involved in single-species biofilm formation"/>
    <property type="evidence" value="ECO:0007669"/>
    <property type="project" value="TreeGrafter"/>
</dbReference>
<feature type="transmembrane region" description="Helical" evidence="3">
    <location>
        <begin position="184"/>
        <end position="208"/>
    </location>
</feature>
<reference evidence="5 6" key="1">
    <citation type="submission" date="2020-08" db="EMBL/GenBank/DDBJ databases">
        <title>Genomic Encyclopedia of Type Strains, Phase IV (KMG-IV): sequencing the most valuable type-strain genomes for metagenomic binning, comparative biology and taxonomic classification.</title>
        <authorList>
            <person name="Goeker M."/>
        </authorList>
    </citation>
    <scope>NUCLEOTIDE SEQUENCE [LARGE SCALE GENOMIC DNA]</scope>
    <source>
        <strain evidence="5 6">DSM 25966</strain>
    </source>
</reference>
<protein>
    <recommendedName>
        <fullName evidence="1">diguanylate cyclase</fullName>
        <ecNumber evidence="1">2.7.7.65</ecNumber>
    </recommendedName>
</protein>
<dbReference type="Proteomes" id="UP000553963">
    <property type="component" value="Unassembled WGS sequence"/>
</dbReference>
<evidence type="ECO:0000259" key="4">
    <source>
        <dbReference type="PROSITE" id="PS50887"/>
    </source>
</evidence>
<dbReference type="SUPFAM" id="SSF55073">
    <property type="entry name" value="Nucleotide cyclase"/>
    <property type="match status" value="1"/>
</dbReference>
<evidence type="ECO:0000256" key="3">
    <source>
        <dbReference type="SAM" id="Phobius"/>
    </source>
</evidence>
<dbReference type="CDD" id="cd01949">
    <property type="entry name" value="GGDEF"/>
    <property type="match status" value="1"/>
</dbReference>
<dbReference type="InterPro" id="IPR043128">
    <property type="entry name" value="Rev_trsase/Diguanyl_cyclase"/>
</dbReference>
<proteinExistence type="predicted"/>
<dbReference type="GO" id="GO:0052621">
    <property type="term" value="F:diguanylate cyclase activity"/>
    <property type="evidence" value="ECO:0007669"/>
    <property type="project" value="UniProtKB-EC"/>
</dbReference>
<dbReference type="GO" id="GO:0005886">
    <property type="term" value="C:plasma membrane"/>
    <property type="evidence" value="ECO:0007669"/>
    <property type="project" value="TreeGrafter"/>
</dbReference>
<keyword evidence="3" id="KW-1133">Transmembrane helix</keyword>
<evidence type="ECO:0000313" key="5">
    <source>
        <dbReference type="EMBL" id="MBB3929084.1"/>
    </source>
</evidence>
<sequence length="383" mass="41331">MRLDVPTLLVVLAGLTLMLAMGMLVQSRRSANARYMLNLALALLLVGPSFLLVALRGLIPDWISIVVANAGILAGLGMCWNGFRAFNHRRSRPAAVIVPPVLWLLACLHPDFYASFPLRTAAGWTGITLFAFGLSYEIWIRGADRLPARRPIGVLCLAASFVAAGEVVFALLNRHQVSARLSDGWLSLPVLFSIYCLFGATVLSLVMTQQRTVHRLRRQASQDALTGLLNRGAFVEAASAQLKTATLTDSDIGLLLFDLDRFKEVNDSHGHAAGDAVLVAFAEILRRSLRQTDVIGRIGGEEFAALLTGVDARRANLIAEGIRLELARLAIDHAGTAIATTVSVGLTIARARETGLTSLMERTDGALYMAKRGGRDRVETAPA</sequence>
<dbReference type="Pfam" id="PF00990">
    <property type="entry name" value="GGDEF"/>
    <property type="match status" value="1"/>
</dbReference>
<comment type="catalytic activity">
    <reaction evidence="2">
        <text>2 GTP = 3',3'-c-di-GMP + 2 diphosphate</text>
        <dbReference type="Rhea" id="RHEA:24898"/>
        <dbReference type="ChEBI" id="CHEBI:33019"/>
        <dbReference type="ChEBI" id="CHEBI:37565"/>
        <dbReference type="ChEBI" id="CHEBI:58805"/>
        <dbReference type="EC" id="2.7.7.65"/>
    </reaction>
</comment>
<gene>
    <name evidence="5" type="ORF">GGR25_000103</name>
</gene>
<name>A0A840AIZ3_9HYPH</name>
<organism evidence="5 6">
    <name type="scientific">Kaistia hirudinis</name>
    <dbReference type="NCBI Taxonomy" id="1293440"/>
    <lineage>
        <taxon>Bacteria</taxon>
        <taxon>Pseudomonadati</taxon>
        <taxon>Pseudomonadota</taxon>
        <taxon>Alphaproteobacteria</taxon>
        <taxon>Hyphomicrobiales</taxon>
        <taxon>Kaistiaceae</taxon>
        <taxon>Kaistia</taxon>
    </lineage>
</organism>
<dbReference type="EC" id="2.7.7.65" evidence="1"/>
<feature type="transmembrane region" description="Helical" evidence="3">
    <location>
        <begin position="6"/>
        <end position="25"/>
    </location>
</feature>
<accession>A0A840AIZ3</accession>
<dbReference type="SMART" id="SM00267">
    <property type="entry name" value="GGDEF"/>
    <property type="match status" value="1"/>
</dbReference>
<dbReference type="AlphaFoldDB" id="A0A840AIZ3"/>
<dbReference type="EMBL" id="JACIDS010000001">
    <property type="protein sequence ID" value="MBB3929084.1"/>
    <property type="molecule type" value="Genomic_DNA"/>
</dbReference>
<evidence type="ECO:0000313" key="6">
    <source>
        <dbReference type="Proteomes" id="UP000553963"/>
    </source>
</evidence>
<dbReference type="RefSeq" id="WP_183396782.1">
    <property type="nucleotide sequence ID" value="NZ_JACIDS010000001.1"/>
</dbReference>
<evidence type="ECO:0000256" key="2">
    <source>
        <dbReference type="ARBA" id="ARBA00034247"/>
    </source>
</evidence>
<feature type="transmembrane region" description="Helical" evidence="3">
    <location>
        <begin position="37"/>
        <end position="56"/>
    </location>
</feature>
<evidence type="ECO:0000256" key="1">
    <source>
        <dbReference type="ARBA" id="ARBA00012528"/>
    </source>
</evidence>
<dbReference type="InterPro" id="IPR029787">
    <property type="entry name" value="Nucleotide_cyclase"/>
</dbReference>
<comment type="caution">
    <text evidence="5">The sequence shown here is derived from an EMBL/GenBank/DDBJ whole genome shotgun (WGS) entry which is preliminary data.</text>
</comment>
<dbReference type="NCBIfam" id="TIGR00254">
    <property type="entry name" value="GGDEF"/>
    <property type="match status" value="1"/>
</dbReference>
<feature type="transmembrane region" description="Helical" evidence="3">
    <location>
        <begin position="62"/>
        <end position="83"/>
    </location>
</feature>
<keyword evidence="6" id="KW-1185">Reference proteome</keyword>
<dbReference type="PANTHER" id="PTHR45138">
    <property type="entry name" value="REGULATORY COMPONENTS OF SENSORY TRANSDUCTION SYSTEM"/>
    <property type="match status" value="1"/>
</dbReference>
<dbReference type="GO" id="GO:1902201">
    <property type="term" value="P:negative regulation of bacterial-type flagellum-dependent cell motility"/>
    <property type="evidence" value="ECO:0007669"/>
    <property type="project" value="TreeGrafter"/>
</dbReference>
<keyword evidence="3" id="KW-0472">Membrane</keyword>
<feature type="transmembrane region" description="Helical" evidence="3">
    <location>
        <begin position="95"/>
        <end position="115"/>
    </location>
</feature>
<dbReference type="Gene3D" id="3.30.70.270">
    <property type="match status" value="1"/>
</dbReference>
<dbReference type="PROSITE" id="PS50887">
    <property type="entry name" value="GGDEF"/>
    <property type="match status" value="1"/>
</dbReference>
<dbReference type="PANTHER" id="PTHR45138:SF9">
    <property type="entry name" value="DIGUANYLATE CYCLASE DGCM-RELATED"/>
    <property type="match status" value="1"/>
</dbReference>
<keyword evidence="3" id="KW-0812">Transmembrane</keyword>
<dbReference type="FunFam" id="3.30.70.270:FF:000001">
    <property type="entry name" value="Diguanylate cyclase domain protein"/>
    <property type="match status" value="1"/>
</dbReference>
<feature type="transmembrane region" description="Helical" evidence="3">
    <location>
        <begin position="152"/>
        <end position="172"/>
    </location>
</feature>
<dbReference type="InterPro" id="IPR000160">
    <property type="entry name" value="GGDEF_dom"/>
</dbReference>
<dbReference type="InterPro" id="IPR050469">
    <property type="entry name" value="Diguanylate_Cyclase"/>
</dbReference>